<gene>
    <name evidence="2" type="ORF">ElyMa_002244000</name>
</gene>
<feature type="compositionally biased region" description="Polar residues" evidence="1">
    <location>
        <begin position="188"/>
        <end position="198"/>
    </location>
</feature>
<accession>A0AAV4FZF7</accession>
<dbReference type="AlphaFoldDB" id="A0AAV4FZF7"/>
<evidence type="ECO:0000313" key="3">
    <source>
        <dbReference type="Proteomes" id="UP000762676"/>
    </source>
</evidence>
<reference evidence="2 3" key="1">
    <citation type="journal article" date="2021" name="Elife">
        <title>Chloroplast acquisition without the gene transfer in kleptoplastic sea slugs, Plakobranchus ocellatus.</title>
        <authorList>
            <person name="Maeda T."/>
            <person name="Takahashi S."/>
            <person name="Yoshida T."/>
            <person name="Shimamura S."/>
            <person name="Takaki Y."/>
            <person name="Nagai Y."/>
            <person name="Toyoda A."/>
            <person name="Suzuki Y."/>
            <person name="Arimoto A."/>
            <person name="Ishii H."/>
            <person name="Satoh N."/>
            <person name="Nishiyama T."/>
            <person name="Hasebe M."/>
            <person name="Maruyama T."/>
            <person name="Minagawa J."/>
            <person name="Obokata J."/>
            <person name="Shigenobu S."/>
        </authorList>
    </citation>
    <scope>NUCLEOTIDE SEQUENCE [LARGE SCALE GENOMIC DNA]</scope>
</reference>
<evidence type="ECO:0000256" key="1">
    <source>
        <dbReference type="SAM" id="MobiDB-lite"/>
    </source>
</evidence>
<feature type="region of interest" description="Disordered" evidence="1">
    <location>
        <begin position="176"/>
        <end position="216"/>
    </location>
</feature>
<protein>
    <recommendedName>
        <fullName evidence="4">Endonuclease/exonuclease/phosphatase domain-containing protein</fullName>
    </recommendedName>
</protein>
<feature type="compositionally biased region" description="Basic residues" evidence="1">
    <location>
        <begin position="199"/>
        <end position="216"/>
    </location>
</feature>
<evidence type="ECO:0000313" key="2">
    <source>
        <dbReference type="EMBL" id="GFR77690.1"/>
    </source>
</evidence>
<dbReference type="PANTHER" id="PTHR36688">
    <property type="entry name" value="ENDO/EXONUCLEASE/PHOSPHATASE DOMAIN-CONTAINING PROTEIN"/>
    <property type="match status" value="1"/>
</dbReference>
<dbReference type="PANTHER" id="PTHR36688:SF2">
    <property type="entry name" value="ENDONUCLEASE_EXONUCLEASE_PHOSPHATASE DOMAIN-CONTAINING PROTEIN"/>
    <property type="match status" value="1"/>
</dbReference>
<evidence type="ECO:0008006" key="4">
    <source>
        <dbReference type="Google" id="ProtNLM"/>
    </source>
</evidence>
<comment type="caution">
    <text evidence="2">The sequence shown here is derived from an EMBL/GenBank/DDBJ whole genome shotgun (WGS) entry which is preliminary data.</text>
</comment>
<proteinExistence type="predicted"/>
<dbReference type="Proteomes" id="UP000762676">
    <property type="component" value="Unassembled WGS sequence"/>
</dbReference>
<dbReference type="EMBL" id="BMAT01004653">
    <property type="protein sequence ID" value="GFR77690.1"/>
    <property type="molecule type" value="Genomic_DNA"/>
</dbReference>
<keyword evidence="3" id="KW-1185">Reference proteome</keyword>
<dbReference type="InterPro" id="IPR052560">
    <property type="entry name" value="RdDP_mobile_element"/>
</dbReference>
<organism evidence="2 3">
    <name type="scientific">Elysia marginata</name>
    <dbReference type="NCBI Taxonomy" id="1093978"/>
    <lineage>
        <taxon>Eukaryota</taxon>
        <taxon>Metazoa</taxon>
        <taxon>Spiralia</taxon>
        <taxon>Lophotrochozoa</taxon>
        <taxon>Mollusca</taxon>
        <taxon>Gastropoda</taxon>
        <taxon>Heterobranchia</taxon>
        <taxon>Euthyneura</taxon>
        <taxon>Panpulmonata</taxon>
        <taxon>Sacoglossa</taxon>
        <taxon>Placobranchoidea</taxon>
        <taxon>Plakobranchidae</taxon>
        <taxon>Elysia</taxon>
    </lineage>
</organism>
<sequence length="216" mass="25517">MEDIISDHKPSIITIKNVTVKSDNRKEPSWNLKKANWELFKQTAEMNTAQLKLSGNMQKDAKAFNQAIIDAAKVSIPRGYRKNYKPYWTPALEKLHKDLGLLKDKLIQEPSDANTIAYNRAQAIFKREKLRQCRENWQKTTDSLNMDKKGKKTLETYTSSQRRQPQERQHYSIHLQWSGKKWKKSRRCPSQTVQVYQHNRNRHQQGARGQRKNKRN</sequence>
<name>A0AAV4FZF7_9GAST</name>